<reference evidence="2" key="2">
    <citation type="submission" date="2019-07" db="EMBL/GenBank/DDBJ databases">
        <authorList>
            <person name="Seetharam A."/>
            <person name="Woodhouse M."/>
            <person name="Cannon E."/>
        </authorList>
    </citation>
    <scope>NUCLEOTIDE SEQUENCE [LARGE SCALE GENOMIC DNA]</scope>
    <source>
        <strain evidence="2">cv. B73</strain>
    </source>
</reference>
<sequence>VIITFCSLHSVIRPRGDSEGLGNQRRAQPHRQLLLPRVIITVFFMENREQTQTNQMAHNVARTPCADISNTINTGDQNGSNSLRPIVDAKERKRQRDKERYATMSDEQKNEKNKKRREARLRN</sequence>
<feature type="compositionally biased region" description="Basic and acidic residues" evidence="1">
    <location>
        <begin position="87"/>
        <end position="111"/>
    </location>
</feature>
<dbReference type="EnsemblPlants" id="Zm00001eb220290_T001">
    <property type="protein sequence ID" value="Zm00001eb220290_P001"/>
    <property type="gene ID" value="Zm00001eb220290"/>
</dbReference>
<reference evidence="3" key="1">
    <citation type="journal article" date="2009" name="Science">
        <title>The B73 maize genome: complexity, diversity, and dynamics.</title>
        <authorList>
            <person name="Schnable P.S."/>
            <person name="Ware D."/>
            <person name="Fulton R.S."/>
            <person name="Stein J.C."/>
            <person name="Wei F."/>
            <person name="Pasternak S."/>
            <person name="Liang C."/>
            <person name="Zhang J."/>
            <person name="Fulton L."/>
            <person name="Graves T.A."/>
            <person name="Minx P."/>
            <person name="Reily A.D."/>
            <person name="Courtney L."/>
            <person name="Kruchowski S.S."/>
            <person name="Tomlinson C."/>
            <person name="Strong C."/>
            <person name="Delehaunty K."/>
            <person name="Fronick C."/>
            <person name="Courtney B."/>
            <person name="Rock S.M."/>
            <person name="Belter E."/>
            <person name="Du F."/>
            <person name="Kim K."/>
            <person name="Abbott R.M."/>
            <person name="Cotton M."/>
            <person name="Levy A."/>
            <person name="Marchetto P."/>
            <person name="Ochoa K."/>
            <person name="Jackson S.M."/>
            <person name="Gillam B."/>
            <person name="Chen W."/>
            <person name="Yan L."/>
            <person name="Higginbotham J."/>
            <person name="Cardenas M."/>
            <person name="Waligorski J."/>
            <person name="Applebaum E."/>
            <person name="Phelps L."/>
            <person name="Falcone J."/>
            <person name="Kanchi K."/>
            <person name="Thane T."/>
            <person name="Scimone A."/>
            <person name="Thane N."/>
            <person name="Henke J."/>
            <person name="Wang T."/>
            <person name="Ruppert J."/>
            <person name="Shah N."/>
            <person name="Rotter K."/>
            <person name="Hodges J."/>
            <person name="Ingenthron E."/>
            <person name="Cordes M."/>
            <person name="Kohlberg S."/>
            <person name="Sgro J."/>
            <person name="Delgado B."/>
            <person name="Mead K."/>
            <person name="Chinwalla A."/>
            <person name="Leonard S."/>
            <person name="Crouse K."/>
            <person name="Collura K."/>
            <person name="Kudrna D."/>
            <person name="Currie J."/>
            <person name="He R."/>
            <person name="Angelova A."/>
            <person name="Rajasekar S."/>
            <person name="Mueller T."/>
            <person name="Lomeli R."/>
            <person name="Scara G."/>
            <person name="Ko A."/>
            <person name="Delaney K."/>
            <person name="Wissotski M."/>
            <person name="Lopez G."/>
            <person name="Campos D."/>
            <person name="Braidotti M."/>
            <person name="Ashley E."/>
            <person name="Golser W."/>
            <person name="Kim H."/>
            <person name="Lee S."/>
            <person name="Lin J."/>
            <person name="Dujmic Z."/>
            <person name="Kim W."/>
            <person name="Talag J."/>
            <person name="Zuccolo A."/>
            <person name="Fan C."/>
            <person name="Sebastian A."/>
            <person name="Kramer M."/>
            <person name="Spiegel L."/>
            <person name="Nascimento L."/>
            <person name="Zutavern T."/>
            <person name="Miller B."/>
            <person name="Ambroise C."/>
            <person name="Muller S."/>
            <person name="Spooner W."/>
            <person name="Narechania A."/>
            <person name="Ren L."/>
            <person name="Wei S."/>
            <person name="Kumari S."/>
            <person name="Faga B."/>
            <person name="Levy M.J."/>
            <person name="McMahan L."/>
            <person name="Van Buren P."/>
            <person name="Vaughn M.W."/>
            <person name="Ying K."/>
            <person name="Yeh C.-T."/>
            <person name="Emrich S.J."/>
            <person name="Jia Y."/>
            <person name="Kalyanaraman A."/>
            <person name="Hsia A.-P."/>
            <person name="Barbazuk W.B."/>
            <person name="Baucom R.S."/>
            <person name="Brutnell T.P."/>
            <person name="Carpita N.C."/>
            <person name="Chaparro C."/>
            <person name="Chia J.-M."/>
            <person name="Deragon J.-M."/>
            <person name="Estill J.C."/>
            <person name="Fu Y."/>
            <person name="Jeddeloh J.A."/>
            <person name="Han Y."/>
            <person name="Lee H."/>
            <person name="Li P."/>
            <person name="Lisch D.R."/>
            <person name="Liu S."/>
            <person name="Liu Z."/>
            <person name="Nagel D.H."/>
            <person name="McCann M.C."/>
            <person name="SanMiguel P."/>
            <person name="Myers A.M."/>
            <person name="Nettleton D."/>
            <person name="Nguyen J."/>
            <person name="Penning B.W."/>
            <person name="Ponnala L."/>
            <person name="Schneider K.L."/>
            <person name="Schwartz D.C."/>
            <person name="Sharma A."/>
            <person name="Soderlund C."/>
            <person name="Springer N.M."/>
            <person name="Sun Q."/>
            <person name="Wang H."/>
            <person name="Waterman M."/>
            <person name="Westerman R."/>
            <person name="Wolfgruber T.K."/>
            <person name="Yang L."/>
            <person name="Yu Y."/>
            <person name="Zhang L."/>
            <person name="Zhou S."/>
            <person name="Zhu Q."/>
            <person name="Bennetzen J.L."/>
            <person name="Dawe R.K."/>
            <person name="Jiang J."/>
            <person name="Jiang N."/>
            <person name="Presting G.G."/>
            <person name="Wessler S.R."/>
            <person name="Aluru S."/>
            <person name="Martienssen R.A."/>
            <person name="Clifton S.W."/>
            <person name="McCombie W.R."/>
            <person name="Wing R.A."/>
            <person name="Wilson R.K."/>
        </authorList>
    </citation>
    <scope>NUCLEOTIDE SEQUENCE [LARGE SCALE GENOMIC DNA]</scope>
    <source>
        <strain evidence="3">cv. B73</strain>
    </source>
</reference>
<evidence type="ECO:0000256" key="1">
    <source>
        <dbReference type="SAM" id="MobiDB-lite"/>
    </source>
</evidence>
<feature type="region of interest" description="Disordered" evidence="1">
    <location>
        <begin position="67"/>
        <end position="123"/>
    </location>
</feature>
<evidence type="ECO:0000313" key="3">
    <source>
        <dbReference type="Proteomes" id="UP000007305"/>
    </source>
</evidence>
<accession>A0A804PA60</accession>
<dbReference type="AlphaFoldDB" id="A0A804PA60"/>
<dbReference type="Gramene" id="Zm00001eb220290_T001">
    <property type="protein sequence ID" value="Zm00001eb220290_P001"/>
    <property type="gene ID" value="Zm00001eb220290"/>
</dbReference>
<proteinExistence type="predicted"/>
<protein>
    <submittedName>
        <fullName evidence="2">Uncharacterized protein</fullName>
    </submittedName>
</protein>
<dbReference type="Proteomes" id="UP000007305">
    <property type="component" value="Chromosome 5"/>
</dbReference>
<keyword evidence="3" id="KW-1185">Reference proteome</keyword>
<name>A0A804PA60_MAIZE</name>
<feature type="compositionally biased region" description="Polar residues" evidence="1">
    <location>
        <begin position="68"/>
        <end position="83"/>
    </location>
</feature>
<evidence type="ECO:0000313" key="2">
    <source>
        <dbReference type="EnsemblPlants" id="Zm00001eb220290_P001"/>
    </source>
</evidence>
<feature type="compositionally biased region" description="Basic residues" evidence="1">
    <location>
        <begin position="112"/>
        <end position="123"/>
    </location>
</feature>
<reference evidence="2" key="3">
    <citation type="submission" date="2021-05" db="UniProtKB">
        <authorList>
            <consortium name="EnsemblPlants"/>
        </authorList>
    </citation>
    <scope>IDENTIFICATION</scope>
    <source>
        <strain evidence="2">cv. B73</strain>
    </source>
</reference>
<dbReference type="InParanoid" id="A0A804PA60"/>
<organism evidence="2 3">
    <name type="scientific">Zea mays</name>
    <name type="common">Maize</name>
    <dbReference type="NCBI Taxonomy" id="4577"/>
    <lineage>
        <taxon>Eukaryota</taxon>
        <taxon>Viridiplantae</taxon>
        <taxon>Streptophyta</taxon>
        <taxon>Embryophyta</taxon>
        <taxon>Tracheophyta</taxon>
        <taxon>Spermatophyta</taxon>
        <taxon>Magnoliopsida</taxon>
        <taxon>Liliopsida</taxon>
        <taxon>Poales</taxon>
        <taxon>Poaceae</taxon>
        <taxon>PACMAD clade</taxon>
        <taxon>Panicoideae</taxon>
        <taxon>Andropogonodae</taxon>
        <taxon>Andropogoneae</taxon>
        <taxon>Tripsacinae</taxon>
        <taxon>Zea</taxon>
    </lineage>
</organism>